<dbReference type="EMBL" id="JANARS010000001">
    <property type="protein sequence ID" value="MCP3420943.1"/>
    <property type="molecule type" value="Genomic_DNA"/>
</dbReference>
<comment type="caution">
    <text evidence="2">The sequence shown here is derived from an EMBL/GenBank/DDBJ whole genome shotgun (WGS) entry which is preliminary data.</text>
</comment>
<organism evidence="2 3">
    <name type="scientific">Nocardioides pinisoli</name>
    <dbReference type="NCBI Taxonomy" id="2950279"/>
    <lineage>
        <taxon>Bacteria</taxon>
        <taxon>Bacillati</taxon>
        <taxon>Actinomycetota</taxon>
        <taxon>Actinomycetes</taxon>
        <taxon>Propionibacteriales</taxon>
        <taxon>Nocardioidaceae</taxon>
        <taxon>Nocardioides</taxon>
    </lineage>
</organism>
<feature type="region of interest" description="Disordered" evidence="1">
    <location>
        <begin position="147"/>
        <end position="174"/>
    </location>
</feature>
<proteinExistence type="predicted"/>
<feature type="compositionally biased region" description="Acidic residues" evidence="1">
    <location>
        <begin position="150"/>
        <end position="174"/>
    </location>
</feature>
<dbReference type="PROSITE" id="PS51257">
    <property type="entry name" value="PROKAR_LIPOPROTEIN"/>
    <property type="match status" value="1"/>
</dbReference>
<reference evidence="2 3" key="1">
    <citation type="submission" date="2022-06" db="EMBL/GenBank/DDBJ databases">
        <authorList>
            <person name="So Y."/>
        </authorList>
    </citation>
    <scope>NUCLEOTIDE SEQUENCE [LARGE SCALE GENOMIC DNA]</scope>
    <source>
        <strain evidence="2 3">STR3</strain>
    </source>
</reference>
<evidence type="ECO:0000313" key="3">
    <source>
        <dbReference type="Proteomes" id="UP001204524"/>
    </source>
</evidence>
<dbReference type="Proteomes" id="UP001204524">
    <property type="component" value="Unassembled WGS sequence"/>
</dbReference>
<accession>A0ABT1KT68</accession>
<evidence type="ECO:0000313" key="2">
    <source>
        <dbReference type="EMBL" id="MCP3420943.1"/>
    </source>
</evidence>
<dbReference type="RefSeq" id="WP_254180161.1">
    <property type="nucleotide sequence ID" value="NZ_JANARS010000001.1"/>
</dbReference>
<gene>
    <name evidence="2" type="ORF">NCI01_03970</name>
</gene>
<name>A0ABT1KT68_9ACTN</name>
<keyword evidence="3" id="KW-1185">Reference proteome</keyword>
<protein>
    <submittedName>
        <fullName evidence="2">Uncharacterized protein</fullName>
    </submittedName>
</protein>
<evidence type="ECO:0000256" key="1">
    <source>
        <dbReference type="SAM" id="MobiDB-lite"/>
    </source>
</evidence>
<sequence length="174" mass="18982">MTPRVDRLPRLLPALALTLGLGSCGDPDPEQAAEELAARKQAVTAELRDMATTLTGEGLAVERAQGRVESGGMSTYRSEDYLVSAVVVGEGDEDELVDRTATALEEAGWTRTSDGLDADQPWAQLERDDFRTTISWTRHGERELVLSLDQDGEVEVPEDTDPVDRDDAEDIPLD</sequence>